<dbReference type="RefSeq" id="WP_096583904.1">
    <property type="nucleotide sequence ID" value="NZ_CAWNJS010000001.1"/>
</dbReference>
<dbReference type="SUPFAM" id="SSF52799">
    <property type="entry name" value="(Phosphotyrosine protein) phosphatases II"/>
    <property type="match status" value="1"/>
</dbReference>
<gene>
    <name evidence="2" type="ORF">NIES37_40800</name>
</gene>
<accession>A0A1Z4N310</accession>
<dbReference type="KEGG" id="ttq:NIES37_40800"/>
<dbReference type="InterPro" id="IPR029021">
    <property type="entry name" value="Prot-tyrosine_phosphatase-like"/>
</dbReference>
<dbReference type="Pfam" id="PF04273">
    <property type="entry name" value="BLH_phosphatase"/>
    <property type="match status" value="1"/>
</dbReference>
<dbReference type="Proteomes" id="UP000218785">
    <property type="component" value="Chromosome"/>
</dbReference>
<name>A0A1Z4N310_9CYAN</name>
<protein>
    <recommendedName>
        <fullName evidence="1">Beta-lactamase hydrolase-like protein phosphatase-like domain-containing protein</fullName>
    </recommendedName>
</protein>
<evidence type="ECO:0000313" key="3">
    <source>
        <dbReference type="Proteomes" id="UP000218785"/>
    </source>
</evidence>
<sequence length="160" mass="17767">MINAIRINDHLTTTGQVVPHQLKQAKQEGFRSVLNLRSPDELGFLKDEQKVVEELGLHYVNVPLKLENLNEELITKILTTLDQLPKPTVIHCAAAMRSTGIALLSVAIQEGLTPEQTLMKAKSLGFGFFEHAGVSPQLKQLFVNYLNKHTKVDVPYALSA</sequence>
<dbReference type="GO" id="GO:0016787">
    <property type="term" value="F:hydrolase activity"/>
    <property type="evidence" value="ECO:0007669"/>
    <property type="project" value="InterPro"/>
</dbReference>
<evidence type="ECO:0000259" key="1">
    <source>
        <dbReference type="Pfam" id="PF04273"/>
    </source>
</evidence>
<dbReference type="AlphaFoldDB" id="A0A1Z4N310"/>
<dbReference type="CDD" id="cd14503">
    <property type="entry name" value="PTP-bact"/>
    <property type="match status" value="1"/>
</dbReference>
<dbReference type="InterPro" id="IPR005939">
    <property type="entry name" value="BLH_phosphatase-like"/>
</dbReference>
<dbReference type="Gene3D" id="3.90.190.10">
    <property type="entry name" value="Protein tyrosine phosphatase superfamily"/>
    <property type="match status" value="1"/>
</dbReference>
<evidence type="ECO:0000313" key="2">
    <source>
        <dbReference type="EMBL" id="BAZ00097.1"/>
    </source>
</evidence>
<reference evidence="2 3" key="1">
    <citation type="submission" date="2017-06" db="EMBL/GenBank/DDBJ databases">
        <title>Genome sequencing of cyanobaciteial culture collection at National Institute for Environmental Studies (NIES).</title>
        <authorList>
            <person name="Hirose Y."/>
            <person name="Shimura Y."/>
            <person name="Fujisawa T."/>
            <person name="Nakamura Y."/>
            <person name="Kawachi M."/>
        </authorList>
    </citation>
    <scope>NUCLEOTIDE SEQUENCE [LARGE SCALE GENOMIC DNA]</scope>
    <source>
        <strain evidence="2 3">NIES-37</strain>
    </source>
</reference>
<keyword evidence="3" id="KW-1185">Reference proteome</keyword>
<organism evidence="2 3">
    <name type="scientific">Tolypothrix tenuis PCC 7101</name>
    <dbReference type="NCBI Taxonomy" id="231146"/>
    <lineage>
        <taxon>Bacteria</taxon>
        <taxon>Bacillati</taxon>
        <taxon>Cyanobacteriota</taxon>
        <taxon>Cyanophyceae</taxon>
        <taxon>Nostocales</taxon>
        <taxon>Tolypothrichaceae</taxon>
        <taxon>Tolypothrix</taxon>
    </lineage>
</organism>
<dbReference type="EMBL" id="AP018248">
    <property type="protein sequence ID" value="BAZ00097.1"/>
    <property type="molecule type" value="Genomic_DNA"/>
</dbReference>
<feature type="domain" description="Beta-lactamase hydrolase-like protein phosphatase-like" evidence="1">
    <location>
        <begin position="8"/>
        <end position="106"/>
    </location>
</feature>
<proteinExistence type="predicted"/>